<dbReference type="SUPFAM" id="SSF103473">
    <property type="entry name" value="MFS general substrate transporter"/>
    <property type="match status" value="1"/>
</dbReference>
<evidence type="ECO:0000256" key="3">
    <source>
        <dbReference type="ARBA" id="ARBA00022692"/>
    </source>
</evidence>
<evidence type="ECO:0000313" key="9">
    <source>
        <dbReference type="EMBL" id="PFX24403.1"/>
    </source>
</evidence>
<reference evidence="10" key="1">
    <citation type="journal article" date="2017" name="bioRxiv">
        <title>Comparative analysis of the genomes of Stylophora pistillata and Acropora digitifera provides evidence for extensive differences between species of corals.</title>
        <authorList>
            <person name="Voolstra C.R."/>
            <person name="Li Y."/>
            <person name="Liew Y.J."/>
            <person name="Baumgarten S."/>
            <person name="Zoccola D."/>
            <person name="Flot J.-F."/>
            <person name="Tambutte S."/>
            <person name="Allemand D."/>
            <person name="Aranda M."/>
        </authorList>
    </citation>
    <scope>NUCLEOTIDE SEQUENCE [LARGE SCALE GENOMIC DNA]</scope>
</reference>
<evidence type="ECO:0000256" key="1">
    <source>
        <dbReference type="ARBA" id="ARBA00004141"/>
    </source>
</evidence>
<keyword evidence="3 7" id="KW-0812">Transmembrane</keyword>
<dbReference type="EMBL" id="LSMT01000177">
    <property type="protein sequence ID" value="PFX24403.1"/>
    <property type="molecule type" value="Genomic_DNA"/>
</dbReference>
<dbReference type="GO" id="GO:0016020">
    <property type="term" value="C:membrane"/>
    <property type="evidence" value="ECO:0007669"/>
    <property type="project" value="UniProtKB-SubCell"/>
</dbReference>
<dbReference type="OrthoDB" id="8904098at2759"/>
<keyword evidence="6 8" id="KW-0472">Membrane</keyword>
<dbReference type="Proteomes" id="UP000225706">
    <property type="component" value="Unassembled WGS sequence"/>
</dbReference>
<feature type="transmembrane region" description="Helical" evidence="8">
    <location>
        <begin position="75"/>
        <end position="97"/>
    </location>
</feature>
<gene>
    <name evidence="9" type="primary">slc15a4</name>
    <name evidence="9" type="ORF">AWC38_SpisGene10993</name>
</gene>
<dbReference type="PROSITE" id="PS01023">
    <property type="entry name" value="PTR2_2"/>
    <property type="match status" value="1"/>
</dbReference>
<evidence type="ECO:0000256" key="7">
    <source>
        <dbReference type="RuleBase" id="RU003755"/>
    </source>
</evidence>
<dbReference type="Pfam" id="PF00854">
    <property type="entry name" value="PTR2"/>
    <property type="match status" value="1"/>
</dbReference>
<organism evidence="9 10">
    <name type="scientific">Stylophora pistillata</name>
    <name type="common">Smooth cauliflower coral</name>
    <dbReference type="NCBI Taxonomy" id="50429"/>
    <lineage>
        <taxon>Eukaryota</taxon>
        <taxon>Metazoa</taxon>
        <taxon>Cnidaria</taxon>
        <taxon>Anthozoa</taxon>
        <taxon>Hexacorallia</taxon>
        <taxon>Scleractinia</taxon>
        <taxon>Astrocoeniina</taxon>
        <taxon>Pocilloporidae</taxon>
        <taxon>Stylophora</taxon>
    </lineage>
</organism>
<evidence type="ECO:0000256" key="5">
    <source>
        <dbReference type="ARBA" id="ARBA00022989"/>
    </source>
</evidence>
<keyword evidence="4" id="KW-0653">Protein transport</keyword>
<accession>A0A2B4S5U3</accession>
<dbReference type="InterPro" id="IPR036259">
    <property type="entry name" value="MFS_trans_sf"/>
</dbReference>
<dbReference type="GO" id="GO:0022857">
    <property type="term" value="F:transmembrane transporter activity"/>
    <property type="evidence" value="ECO:0007669"/>
    <property type="project" value="InterPro"/>
</dbReference>
<feature type="transmembrane region" description="Helical" evidence="8">
    <location>
        <begin position="466"/>
        <end position="487"/>
    </location>
</feature>
<dbReference type="GO" id="GO:0006857">
    <property type="term" value="P:oligopeptide transport"/>
    <property type="evidence" value="ECO:0007669"/>
    <property type="project" value="InterPro"/>
</dbReference>
<keyword evidence="7" id="KW-0813">Transport</keyword>
<comment type="similarity">
    <text evidence="2 7">Belongs to the major facilitator superfamily. Proton-dependent oligopeptide transporter (POT/PTR) (TC 2.A.17) family.</text>
</comment>
<dbReference type="InterPro" id="IPR018456">
    <property type="entry name" value="PTR2_symporter_CS"/>
</dbReference>
<feature type="transmembrane region" description="Helical" evidence="8">
    <location>
        <begin position="7"/>
        <end position="29"/>
    </location>
</feature>
<comment type="subcellular location">
    <subcellularLocation>
        <location evidence="1 7">Membrane</location>
        <topology evidence="1 7">Multi-pass membrane protein</topology>
    </subcellularLocation>
</comment>
<dbReference type="PANTHER" id="PTHR11654">
    <property type="entry name" value="OLIGOPEPTIDE TRANSPORTER-RELATED"/>
    <property type="match status" value="1"/>
</dbReference>
<feature type="transmembrane region" description="Helical" evidence="8">
    <location>
        <begin position="424"/>
        <end position="445"/>
    </location>
</feature>
<evidence type="ECO:0000256" key="6">
    <source>
        <dbReference type="ARBA" id="ARBA00023136"/>
    </source>
</evidence>
<dbReference type="PROSITE" id="PS01022">
    <property type="entry name" value="PTR2_1"/>
    <property type="match status" value="1"/>
</dbReference>
<feature type="transmembrane region" description="Helical" evidence="8">
    <location>
        <begin position="296"/>
        <end position="318"/>
    </location>
</feature>
<dbReference type="Gene3D" id="1.20.1250.20">
    <property type="entry name" value="MFS general substrate transporter like domains"/>
    <property type="match status" value="1"/>
</dbReference>
<feature type="transmembrane region" description="Helical" evidence="8">
    <location>
        <begin position="49"/>
        <end position="68"/>
    </location>
</feature>
<protein>
    <submittedName>
        <fullName evidence="9">Solute carrier family 15 member 4</fullName>
    </submittedName>
</protein>
<keyword evidence="5 8" id="KW-1133">Transmembrane helix</keyword>
<proteinExistence type="inferred from homology"/>
<feature type="transmembrane region" description="Helical" evidence="8">
    <location>
        <begin position="261"/>
        <end position="284"/>
    </location>
</feature>
<keyword evidence="4" id="KW-0571">Peptide transport</keyword>
<evidence type="ECO:0000256" key="4">
    <source>
        <dbReference type="ARBA" id="ARBA00022856"/>
    </source>
</evidence>
<sequence length="517" mass="57259">MSRRQRVVNAVCILVMELCERLTLFGIVANLVLFCRNVLKLDSPWPSTVGLLLQGMCYLTPLLGGWLADTYLGRFNTIFGSALLYFAGVVLLAAVSIPDDLLGAEFDATARTVYFVVALGIISFCTGGIKANVSPFGADQVKQDGPGAVQTFYSWFYWFINIGALIAYTAVVWLQQTDVFSGYAILIVTILLAMVAFLARRNKYVVKPPGGSQLTETAKIIWEAITKRKQNTSRWMDGAKIRFGGSFGDAQVEDVKALLRVVPVFITFIVYFVIFSQMGTTFLIQGTFMRLQFDNFTIPAASLTVFDIVIVLVLAPLMEHGIYPLLERIGIKVTPLRRIGVGFLIAAASMVAAGLVEIKRREVWQAGDVCRQIVFGEVHDASCFSVIWQAPEFLLIGASEVLANSTGLEFAYSQAPEYLKGVVMALYMAAWGLGSFLANLLVAIVTSGGNSDWYPEKDPNRGRFEYFFFLVAGLQMLDFLLFLYITFSYEYKGSPQLIEDTEEDQEANELTVSTVRV</sequence>
<dbReference type="AlphaFoldDB" id="A0A2B4S5U3"/>
<dbReference type="InterPro" id="IPR000109">
    <property type="entry name" value="POT_fam"/>
</dbReference>
<feature type="transmembrane region" description="Helical" evidence="8">
    <location>
        <begin position="112"/>
        <end position="131"/>
    </location>
</feature>
<evidence type="ECO:0000313" key="10">
    <source>
        <dbReference type="Proteomes" id="UP000225706"/>
    </source>
</evidence>
<name>A0A2B4S5U3_STYPI</name>
<feature type="transmembrane region" description="Helical" evidence="8">
    <location>
        <begin position="152"/>
        <end position="174"/>
    </location>
</feature>
<feature type="transmembrane region" description="Helical" evidence="8">
    <location>
        <begin position="180"/>
        <end position="199"/>
    </location>
</feature>
<evidence type="ECO:0000256" key="8">
    <source>
        <dbReference type="SAM" id="Phobius"/>
    </source>
</evidence>
<evidence type="ECO:0000256" key="2">
    <source>
        <dbReference type="ARBA" id="ARBA00005982"/>
    </source>
</evidence>
<feature type="transmembrane region" description="Helical" evidence="8">
    <location>
        <begin position="339"/>
        <end position="356"/>
    </location>
</feature>
<comment type="caution">
    <text evidence="9">The sequence shown here is derived from an EMBL/GenBank/DDBJ whole genome shotgun (WGS) entry which is preliminary data.</text>
</comment>
<keyword evidence="10" id="KW-1185">Reference proteome</keyword>